<evidence type="ECO:0000259" key="3">
    <source>
        <dbReference type="Pfam" id="PF01207"/>
    </source>
</evidence>
<organism evidence="4 5">
    <name type="scientific">Prorocentrum cordatum</name>
    <dbReference type="NCBI Taxonomy" id="2364126"/>
    <lineage>
        <taxon>Eukaryota</taxon>
        <taxon>Sar</taxon>
        <taxon>Alveolata</taxon>
        <taxon>Dinophyceae</taxon>
        <taxon>Prorocentrales</taxon>
        <taxon>Prorocentraceae</taxon>
        <taxon>Prorocentrum</taxon>
    </lineage>
</organism>
<dbReference type="EMBL" id="CAUYUJ010018427">
    <property type="protein sequence ID" value="CAK0883538.1"/>
    <property type="molecule type" value="Genomic_DNA"/>
</dbReference>
<evidence type="ECO:0000256" key="2">
    <source>
        <dbReference type="ARBA" id="ARBA00023027"/>
    </source>
</evidence>
<feature type="domain" description="DUS-like FMN-binding" evidence="3">
    <location>
        <begin position="44"/>
        <end position="108"/>
    </location>
</feature>
<dbReference type="SUPFAM" id="SSF51395">
    <property type="entry name" value="FMN-linked oxidoreductases"/>
    <property type="match status" value="1"/>
</dbReference>
<dbReference type="InterPro" id="IPR013785">
    <property type="entry name" value="Aldolase_TIM"/>
</dbReference>
<sequence length="108" mass="12194">MKLQPLISVVMPEAADAAAPGPCGGGKLRGWEFWRAIGSPRFVAAPMVDQSELPFRMLCRRYGTQLAYTPMLHSRLFRDSAKYRQEHFTTCPEDRPLFAQFCGDDPET</sequence>
<accession>A0ABN9WFE5</accession>
<reference evidence="4" key="1">
    <citation type="submission" date="2023-10" db="EMBL/GenBank/DDBJ databases">
        <authorList>
            <person name="Chen Y."/>
            <person name="Shah S."/>
            <person name="Dougan E. K."/>
            <person name="Thang M."/>
            <person name="Chan C."/>
        </authorList>
    </citation>
    <scope>NUCLEOTIDE SEQUENCE [LARGE SCALE GENOMIC DNA]</scope>
</reference>
<keyword evidence="1" id="KW-0521">NADP</keyword>
<dbReference type="InterPro" id="IPR035587">
    <property type="entry name" value="DUS-like_FMN-bd"/>
</dbReference>
<dbReference type="PANTHER" id="PTHR11082:SF5">
    <property type="entry name" value="TRNA-DIHYDROURIDINE(16_17) SYNTHASE [NAD(P)(+)]-LIKE"/>
    <property type="match status" value="1"/>
</dbReference>
<gene>
    <name evidence="4" type="ORF">PCOR1329_LOCUS65731</name>
</gene>
<dbReference type="Proteomes" id="UP001189429">
    <property type="component" value="Unassembled WGS sequence"/>
</dbReference>
<evidence type="ECO:0000313" key="4">
    <source>
        <dbReference type="EMBL" id="CAK0883538.1"/>
    </source>
</evidence>
<keyword evidence="5" id="KW-1185">Reference proteome</keyword>
<dbReference type="PANTHER" id="PTHR11082">
    <property type="entry name" value="TRNA-DIHYDROURIDINE SYNTHASE"/>
    <property type="match status" value="1"/>
</dbReference>
<protein>
    <recommendedName>
        <fullName evidence="3">DUS-like FMN-binding domain-containing protein</fullName>
    </recommendedName>
</protein>
<evidence type="ECO:0000256" key="1">
    <source>
        <dbReference type="ARBA" id="ARBA00022857"/>
    </source>
</evidence>
<proteinExistence type="predicted"/>
<keyword evidence="2" id="KW-0520">NAD</keyword>
<evidence type="ECO:0000313" key="5">
    <source>
        <dbReference type="Proteomes" id="UP001189429"/>
    </source>
</evidence>
<dbReference type="Pfam" id="PF01207">
    <property type="entry name" value="Dus"/>
    <property type="match status" value="1"/>
</dbReference>
<dbReference type="Gene3D" id="3.20.20.70">
    <property type="entry name" value="Aldolase class I"/>
    <property type="match status" value="1"/>
</dbReference>
<comment type="caution">
    <text evidence="4">The sequence shown here is derived from an EMBL/GenBank/DDBJ whole genome shotgun (WGS) entry which is preliminary data.</text>
</comment>
<name>A0ABN9WFE5_9DINO</name>